<dbReference type="RefSeq" id="WP_108179814.1">
    <property type="nucleotide sequence ID" value="NZ_PZZL01000057.1"/>
</dbReference>
<keyword evidence="2" id="KW-1185">Reference proteome</keyword>
<dbReference type="EMBL" id="PZZL01000057">
    <property type="protein sequence ID" value="PTM38225.1"/>
    <property type="molecule type" value="Genomic_DNA"/>
</dbReference>
<dbReference type="Proteomes" id="UP000241808">
    <property type="component" value="Unassembled WGS sequence"/>
</dbReference>
<accession>A0A2T4Y6K7</accession>
<name>A0A2T4Y6K7_9HYPH</name>
<comment type="caution">
    <text evidence="1">The sequence shown here is derived from an EMBL/GenBank/DDBJ whole genome shotgun (WGS) entry which is preliminary data.</text>
</comment>
<evidence type="ECO:0000313" key="2">
    <source>
        <dbReference type="Proteomes" id="UP000241808"/>
    </source>
</evidence>
<organism evidence="1 2">
    <name type="scientific">Phreatobacter oligotrophus</name>
    <dbReference type="NCBI Taxonomy" id="1122261"/>
    <lineage>
        <taxon>Bacteria</taxon>
        <taxon>Pseudomonadati</taxon>
        <taxon>Pseudomonadota</taxon>
        <taxon>Alphaproteobacteria</taxon>
        <taxon>Hyphomicrobiales</taxon>
        <taxon>Phreatobacteraceae</taxon>
        <taxon>Phreatobacter</taxon>
    </lineage>
</organism>
<feature type="non-terminal residue" evidence="1">
    <location>
        <position position="1"/>
    </location>
</feature>
<reference evidence="1 2" key="1">
    <citation type="submission" date="2018-04" db="EMBL/GenBank/DDBJ databases">
        <title>Genomic Encyclopedia of Archaeal and Bacterial Type Strains, Phase II (KMG-II): from individual species to whole genera.</title>
        <authorList>
            <person name="Goeker M."/>
        </authorList>
    </citation>
    <scope>NUCLEOTIDE SEQUENCE [LARGE SCALE GENOMIC DNA]</scope>
    <source>
        <strain evidence="1 2">DSM 25521</strain>
    </source>
</reference>
<evidence type="ECO:0000313" key="1">
    <source>
        <dbReference type="EMBL" id="PTM38225.1"/>
    </source>
</evidence>
<gene>
    <name evidence="1" type="ORF">C8P69_1572</name>
</gene>
<protein>
    <submittedName>
        <fullName evidence="1">Uncharacterized protein</fullName>
    </submittedName>
</protein>
<sequence>EEALLRAEQIYVDQAPAAVAMEISKAKVADGLVAVAVPAGAVPLQATDCEDETPFSLIGDSVASRKIVTGSRGAFSVNVYNVGSRQIGCESYTEYLALRTILTLRNDVITVEEQIPPFTYTDERGKTRQSYLDFRVTLANGERIGIAVKPEAVARRRGFRQTLRLIAKAMPKSVADRIDLITDKMIPPELRSFVAAVESARADQQHRPAQTAADDAAAAKVIATMAGAWTLGHLQRAIGLPDGRSFRAVVRAIASGKLSMPDGFRLADDEYVRCNT</sequence>
<dbReference type="AlphaFoldDB" id="A0A2T4Y6K7"/>
<proteinExistence type="predicted"/>